<feature type="compositionally biased region" description="Polar residues" evidence="2">
    <location>
        <begin position="667"/>
        <end position="678"/>
    </location>
</feature>
<keyword evidence="1" id="KW-0175">Coiled coil</keyword>
<dbReference type="Proteomes" id="UP000195570">
    <property type="component" value="Unassembled WGS sequence"/>
</dbReference>
<evidence type="ECO:0000256" key="1">
    <source>
        <dbReference type="SAM" id="Coils"/>
    </source>
</evidence>
<evidence type="ECO:0000256" key="2">
    <source>
        <dbReference type="SAM" id="MobiDB-lite"/>
    </source>
</evidence>
<accession>A0A1G4I732</accession>
<organism evidence="3 4">
    <name type="scientific">Trypanosoma equiperdum</name>
    <dbReference type="NCBI Taxonomy" id="5694"/>
    <lineage>
        <taxon>Eukaryota</taxon>
        <taxon>Discoba</taxon>
        <taxon>Euglenozoa</taxon>
        <taxon>Kinetoplastea</taxon>
        <taxon>Metakinetoplastina</taxon>
        <taxon>Trypanosomatida</taxon>
        <taxon>Trypanosomatidae</taxon>
        <taxon>Trypanosoma</taxon>
    </lineage>
</organism>
<dbReference type="VEuPathDB" id="TriTrypDB:TEOVI_000609400"/>
<feature type="coiled-coil region" evidence="1">
    <location>
        <begin position="375"/>
        <end position="402"/>
    </location>
</feature>
<feature type="compositionally biased region" description="Basic and acidic residues" evidence="2">
    <location>
        <begin position="652"/>
        <end position="662"/>
    </location>
</feature>
<feature type="compositionally biased region" description="Pro residues" evidence="2">
    <location>
        <begin position="812"/>
        <end position="821"/>
    </location>
</feature>
<evidence type="ECO:0000313" key="4">
    <source>
        <dbReference type="Proteomes" id="UP000195570"/>
    </source>
</evidence>
<sequence>MDAYQSLSGRVASMEELLRRSESTMAMVLQRVKGIEEFVVASEGRHRNEGATRSDGLALKLDRVADACNVRLETINNDLQRQGATVRLLEESVKSIASTVEQKVNCDILACYQRLQTVETSLTSSVRNLESGIKSQLDCLRSTDQTIQGELASVQHTFSGELLQTRQRVEKLEASVRSALDELRGMFSNEVVKLSDSFKMQLQSYNQSSSAALAALDQKLQDGLNTLQGTLAREISADRQTISSVDTNLRDGLQSLHSTVNTDIATLSARLQSEEVASRAMQQQLLTELSSHRQQLETVDTNWRASLTDLAGKLQDECQGLRGKQSVVETTLQRSLGQVNARIEEVAGELHRTTDNIERNVQTRLASIEGIRDDISRIKCSLATEQDERRRLQEELRSFSVLTERSVMQLQSVMEATVRATHSDLLERLRPLTTYRSEMHAAVTAALNKLWCEVRETFTSQREFQAIQNQIEVLDNAVRKEVALLAEKGRLLERRTEKQSAGTVSTELARVSTESSALVPFDAAGELNTVWTELRDLQKRLGTSKEEMIALIGHTRKELLNSTLDIVKDSSDEFRGALTDIKTDVQLLMPRVEKALTAARAAVEKNAGKDGAGNPKKTVIRLLRKSLDDPTKCGENAVYVLPAESEAPLHSFTKERGREGPYGKKNTAPNDDTMTSGAANRPLPEKMQTNPRAPVEHNMEGNGLSKGRPVVPALSERALQISAAREEPTRSPLVSQKDYKGYAANAGEHIASAGVPHATTVRRGSPNATASGERELDGQMRGSRPSHGFADVDTVSASLLPPLVRGARASPSPGPYPVTSK</sequence>
<feature type="region of interest" description="Disordered" evidence="2">
    <location>
        <begin position="649"/>
        <end position="707"/>
    </location>
</feature>
<gene>
    <name evidence="3" type="ORF">TEOVI_000609400</name>
</gene>
<reference evidence="3" key="1">
    <citation type="submission" date="2016-09" db="EMBL/GenBank/DDBJ databases">
        <authorList>
            <person name="Hebert L."/>
            <person name="Moumen B."/>
        </authorList>
    </citation>
    <scope>NUCLEOTIDE SEQUENCE [LARGE SCALE GENOMIC DNA]</scope>
    <source>
        <strain evidence="3">OVI</strain>
    </source>
</reference>
<evidence type="ECO:0000313" key="3">
    <source>
        <dbReference type="EMBL" id="SCU67746.1"/>
    </source>
</evidence>
<dbReference type="EMBL" id="CZPT02000801">
    <property type="protein sequence ID" value="SCU67746.1"/>
    <property type="molecule type" value="Genomic_DNA"/>
</dbReference>
<feature type="region of interest" description="Disordered" evidence="2">
    <location>
        <begin position="759"/>
        <end position="821"/>
    </location>
</feature>
<dbReference type="GeneID" id="92380033"/>
<name>A0A1G4I732_TRYEQ</name>
<proteinExistence type="predicted"/>
<dbReference type="AlphaFoldDB" id="A0A1G4I732"/>
<dbReference type="RefSeq" id="XP_067079026.1">
    <property type="nucleotide sequence ID" value="XM_067222925.1"/>
</dbReference>
<comment type="caution">
    <text evidence="3">The sequence shown here is derived from an EMBL/GenBank/DDBJ whole genome shotgun (WGS) entry which is preliminary data.</text>
</comment>
<keyword evidence="4" id="KW-1185">Reference proteome</keyword>
<protein>
    <submittedName>
        <fullName evidence="3">Uncharacterized protein</fullName>
    </submittedName>
</protein>